<gene>
    <name evidence="3" type="ORF">RVR_2734</name>
</gene>
<evidence type="ECO:0000313" key="4">
    <source>
        <dbReference type="Proteomes" id="UP000595703"/>
    </source>
</evidence>
<dbReference type="RefSeq" id="WP_202233455.1">
    <property type="nucleotide sequence ID" value="NZ_AP018365.1"/>
</dbReference>
<keyword evidence="1" id="KW-0129">CBS domain</keyword>
<dbReference type="PROSITE" id="PS51371">
    <property type="entry name" value="CBS"/>
    <property type="match status" value="1"/>
</dbReference>
<keyword evidence="4" id="KW-1185">Reference proteome</keyword>
<dbReference type="Proteomes" id="UP000595703">
    <property type="component" value="Chromosome"/>
</dbReference>
<organism evidence="3 4">
    <name type="scientific">Actinacidiphila reveromycinica</name>
    <dbReference type="NCBI Taxonomy" id="659352"/>
    <lineage>
        <taxon>Bacteria</taxon>
        <taxon>Bacillati</taxon>
        <taxon>Actinomycetota</taxon>
        <taxon>Actinomycetes</taxon>
        <taxon>Kitasatosporales</taxon>
        <taxon>Streptomycetaceae</taxon>
        <taxon>Actinacidiphila</taxon>
    </lineage>
</organism>
<dbReference type="AlphaFoldDB" id="A0A7U3UR32"/>
<name>A0A7U3UR32_9ACTN</name>
<evidence type="ECO:0000256" key="1">
    <source>
        <dbReference type="PROSITE-ProRule" id="PRU00703"/>
    </source>
</evidence>
<feature type="domain" description="CBS" evidence="2">
    <location>
        <begin position="95"/>
        <end position="152"/>
    </location>
</feature>
<dbReference type="CDD" id="cd17788">
    <property type="entry name" value="CBS_pair_bac"/>
    <property type="match status" value="1"/>
</dbReference>
<evidence type="ECO:0000259" key="2">
    <source>
        <dbReference type="PROSITE" id="PS51371"/>
    </source>
</evidence>
<evidence type="ECO:0000313" key="3">
    <source>
        <dbReference type="EMBL" id="BBA97128.1"/>
    </source>
</evidence>
<protein>
    <recommendedName>
        <fullName evidence="2">CBS domain-containing protein</fullName>
    </recommendedName>
</protein>
<proteinExistence type="predicted"/>
<dbReference type="KEGG" id="arev:RVR_2734"/>
<reference evidence="3 4" key="4">
    <citation type="journal article" date="2020" name="Sci. Rep.">
        <title>beta-carboline chemical signals induce reveromycin production through a LuxR family regulator in Streptomyces sp. SN-593.</title>
        <authorList>
            <person name="Panthee S."/>
            <person name="Kito N."/>
            <person name="Hayashi T."/>
            <person name="Shimizu T."/>
            <person name="Ishikawa J."/>
            <person name="Hamamoto H."/>
            <person name="Osada H."/>
            <person name="Takahashi S."/>
        </authorList>
    </citation>
    <scope>NUCLEOTIDE SEQUENCE [LARGE SCALE GENOMIC DNA]</scope>
    <source>
        <strain evidence="3 4">SN-593</strain>
    </source>
</reference>
<dbReference type="Gene3D" id="3.10.580.10">
    <property type="entry name" value="CBS-domain"/>
    <property type="match status" value="1"/>
</dbReference>
<dbReference type="EMBL" id="AP018365">
    <property type="protein sequence ID" value="BBA97128.1"/>
    <property type="molecule type" value="Genomic_DNA"/>
</dbReference>
<accession>A0A7U3UR32</accession>
<reference evidence="3 4" key="3">
    <citation type="journal article" date="2011" name="Nat. Chem. Biol.">
        <title>Reveromycin A biosynthesis uses RevG and RevJ for stereospecific spiroacetal formation.</title>
        <authorList>
            <person name="Takahashi S."/>
            <person name="Toyoda A."/>
            <person name="Sekiyama Y."/>
            <person name="Takagi H."/>
            <person name="Nogawa T."/>
            <person name="Uramoto M."/>
            <person name="Suzuki R."/>
            <person name="Koshino H."/>
            <person name="Kumano T."/>
            <person name="Panthee S."/>
            <person name="Dairi T."/>
            <person name="Ishikawa J."/>
            <person name="Ikeda H."/>
            <person name="Sakaki Y."/>
            <person name="Osada H."/>
        </authorList>
    </citation>
    <scope>NUCLEOTIDE SEQUENCE [LARGE SCALE GENOMIC DNA]</scope>
    <source>
        <strain evidence="3 4">SN-593</strain>
    </source>
</reference>
<reference evidence="3 4" key="2">
    <citation type="journal article" date="2011" name="J. Antibiot.">
        <title>Furaquinocins I and J: novel polyketide isoprenoid hybrid compounds from Streptomyces reveromyceticus SN-593.</title>
        <authorList>
            <person name="Panthee S."/>
            <person name="Takahashi S."/>
            <person name="Takagi H."/>
            <person name="Nogawa T."/>
            <person name="Oowada E."/>
            <person name="Uramoto M."/>
            <person name="Osada H."/>
        </authorList>
    </citation>
    <scope>NUCLEOTIDE SEQUENCE [LARGE SCALE GENOMIC DNA]</scope>
    <source>
        <strain evidence="3 4">SN-593</strain>
    </source>
</reference>
<dbReference type="SUPFAM" id="SSF54631">
    <property type="entry name" value="CBS-domain pair"/>
    <property type="match status" value="1"/>
</dbReference>
<sequence length="152" mass="16142">MRARELAQPYPTVTLGSPALNAARLVADRHLPGVLVVDADGAPYAILPASRFVRLLVPSYVIEDPALAAVVDERHADRLCASLADRAVADILPRERTAAPAVADDDTLLEVAALMARERSPLVAVMAEEPDGPRLIGVITASHLLDRLLSVA</sequence>
<reference evidence="3 4" key="1">
    <citation type="journal article" date="2010" name="J. Bacteriol.">
        <title>Biochemical characterization of a novel indole prenyltransferase from Streptomyces sp. SN-593.</title>
        <authorList>
            <person name="Takahashi S."/>
            <person name="Takagi H."/>
            <person name="Toyoda A."/>
            <person name="Uramoto M."/>
            <person name="Nogawa T."/>
            <person name="Ueki M."/>
            <person name="Sakaki Y."/>
            <person name="Osada H."/>
        </authorList>
    </citation>
    <scope>NUCLEOTIDE SEQUENCE [LARGE SCALE GENOMIC DNA]</scope>
    <source>
        <strain evidence="3 4">SN-593</strain>
    </source>
</reference>
<dbReference type="InterPro" id="IPR000644">
    <property type="entry name" value="CBS_dom"/>
</dbReference>
<dbReference type="InterPro" id="IPR046342">
    <property type="entry name" value="CBS_dom_sf"/>
</dbReference>
<dbReference type="Pfam" id="PF00571">
    <property type="entry name" value="CBS"/>
    <property type="match status" value="1"/>
</dbReference>